<dbReference type="PANTHER" id="PTHR12992:SF11">
    <property type="entry name" value="MITOCHONDRIAL COENZYME A DIPHOSPHATASE NUDT8"/>
    <property type="match status" value="1"/>
</dbReference>
<feature type="domain" description="Nudix hydrolase" evidence="8">
    <location>
        <begin position="71"/>
        <end position="207"/>
    </location>
</feature>
<dbReference type="Gene3D" id="3.90.79.10">
    <property type="entry name" value="Nucleoside Triphosphate Pyrophosphohydrolase"/>
    <property type="match status" value="1"/>
</dbReference>
<comment type="cofactor">
    <cofactor evidence="1">
        <name>Mn(2+)</name>
        <dbReference type="ChEBI" id="CHEBI:29035"/>
    </cofactor>
</comment>
<dbReference type="InterPro" id="IPR045121">
    <property type="entry name" value="CoAse"/>
</dbReference>
<dbReference type="NCBIfam" id="NF007980">
    <property type="entry name" value="PRK10707.1"/>
    <property type="match status" value="1"/>
</dbReference>
<reference evidence="9 10" key="1">
    <citation type="submission" date="2017-08" db="EMBL/GenBank/DDBJ databases">
        <authorList>
            <person name="de Groot N.N."/>
        </authorList>
    </citation>
    <scope>NUCLEOTIDE SEQUENCE [LARGE SCALE GENOMIC DNA]</scope>
    <source>
        <strain evidence="9 10">USBA 352</strain>
    </source>
</reference>
<evidence type="ECO:0000313" key="9">
    <source>
        <dbReference type="EMBL" id="SOB90318.1"/>
    </source>
</evidence>
<evidence type="ECO:0000256" key="1">
    <source>
        <dbReference type="ARBA" id="ARBA00001936"/>
    </source>
</evidence>
<evidence type="ECO:0000313" key="10">
    <source>
        <dbReference type="Proteomes" id="UP000219331"/>
    </source>
</evidence>
<dbReference type="STRING" id="538381.GCA_001696535_01553"/>
<dbReference type="CDD" id="cd03426">
    <property type="entry name" value="NUDIX_CoAse_Nudt7"/>
    <property type="match status" value="1"/>
</dbReference>
<keyword evidence="6" id="KW-0464">Manganese</keyword>
<keyword evidence="3" id="KW-0479">Metal-binding</keyword>
<dbReference type="GO" id="GO:0046872">
    <property type="term" value="F:metal ion binding"/>
    <property type="evidence" value="ECO:0007669"/>
    <property type="project" value="UniProtKB-KW"/>
</dbReference>
<evidence type="ECO:0000256" key="5">
    <source>
        <dbReference type="ARBA" id="ARBA00022842"/>
    </source>
</evidence>
<feature type="region of interest" description="Disordered" evidence="7">
    <location>
        <begin position="1"/>
        <end position="22"/>
    </location>
</feature>
<dbReference type="PANTHER" id="PTHR12992">
    <property type="entry name" value="NUDIX HYDROLASE"/>
    <property type="match status" value="1"/>
</dbReference>
<keyword evidence="5" id="KW-0460">Magnesium</keyword>
<keyword evidence="10" id="KW-1185">Reference proteome</keyword>
<dbReference type="InterPro" id="IPR000086">
    <property type="entry name" value="NUDIX_hydrolase_dom"/>
</dbReference>
<evidence type="ECO:0000256" key="6">
    <source>
        <dbReference type="ARBA" id="ARBA00023211"/>
    </source>
</evidence>
<evidence type="ECO:0000256" key="2">
    <source>
        <dbReference type="ARBA" id="ARBA00001946"/>
    </source>
</evidence>
<protein>
    <submittedName>
        <fullName evidence="9">8-oxo-dGTP pyrophosphatase MutT, NUDIX family</fullName>
    </submittedName>
</protein>
<dbReference type="Pfam" id="PF00293">
    <property type="entry name" value="NUDIX"/>
    <property type="match status" value="1"/>
</dbReference>
<evidence type="ECO:0000256" key="3">
    <source>
        <dbReference type="ARBA" id="ARBA00022723"/>
    </source>
</evidence>
<keyword evidence="4" id="KW-0378">Hydrolase</keyword>
<gene>
    <name evidence="9" type="ORF">SAMN05421512_101426</name>
</gene>
<organism evidence="9 10">
    <name type="scientific">Stappia indica</name>
    <dbReference type="NCBI Taxonomy" id="538381"/>
    <lineage>
        <taxon>Bacteria</taxon>
        <taxon>Pseudomonadati</taxon>
        <taxon>Pseudomonadota</taxon>
        <taxon>Alphaproteobacteria</taxon>
        <taxon>Hyphomicrobiales</taxon>
        <taxon>Stappiaceae</taxon>
        <taxon>Stappia</taxon>
    </lineage>
</organism>
<evidence type="ECO:0000256" key="7">
    <source>
        <dbReference type="SAM" id="MobiDB-lite"/>
    </source>
</evidence>
<evidence type="ECO:0000259" key="8">
    <source>
        <dbReference type="PROSITE" id="PS51462"/>
    </source>
</evidence>
<sequence length="233" mass="25411">MSLEIETDRGDSDREARTAPAMSPEMAAVLDSAEAFVEQARLRLALAAMDEVGDHILNPDMGPFAFAKRPPRDAAVLIPVVDRPAGASIILTQRTDHLTSHAGQISLPGGKIDPEDNGPIDAALREANEEIGLAPRAVQPVGVLPTYLTGSGYRVAPVLGLVSPKAPIRANPDEVAEIFEVPLRFLMNDVNHRRQSRIFAGKPRYFYAMPYGERYIWGVTAGILRLLYDTVCR</sequence>
<dbReference type="EMBL" id="OBML01000001">
    <property type="protein sequence ID" value="SOB90318.1"/>
    <property type="molecule type" value="Genomic_DNA"/>
</dbReference>
<proteinExistence type="predicted"/>
<dbReference type="InterPro" id="IPR015797">
    <property type="entry name" value="NUDIX_hydrolase-like_dom_sf"/>
</dbReference>
<dbReference type="GO" id="GO:0010945">
    <property type="term" value="F:coenzyme A diphosphatase activity"/>
    <property type="evidence" value="ECO:0007669"/>
    <property type="project" value="InterPro"/>
</dbReference>
<dbReference type="PROSITE" id="PS51462">
    <property type="entry name" value="NUDIX"/>
    <property type="match status" value="1"/>
</dbReference>
<name>A0A285R980_9HYPH</name>
<accession>A0A285R980</accession>
<dbReference type="SUPFAM" id="SSF55811">
    <property type="entry name" value="Nudix"/>
    <property type="match status" value="1"/>
</dbReference>
<feature type="compositionally biased region" description="Basic and acidic residues" evidence="7">
    <location>
        <begin position="1"/>
        <end position="17"/>
    </location>
</feature>
<dbReference type="AlphaFoldDB" id="A0A285R980"/>
<evidence type="ECO:0000256" key="4">
    <source>
        <dbReference type="ARBA" id="ARBA00022801"/>
    </source>
</evidence>
<dbReference type="Proteomes" id="UP000219331">
    <property type="component" value="Unassembled WGS sequence"/>
</dbReference>
<comment type="cofactor">
    <cofactor evidence="2">
        <name>Mg(2+)</name>
        <dbReference type="ChEBI" id="CHEBI:18420"/>
    </cofactor>
</comment>